<dbReference type="EMBL" id="FOVM01000004">
    <property type="protein sequence ID" value="SFN68661.1"/>
    <property type="molecule type" value="Genomic_DNA"/>
</dbReference>
<protein>
    <recommendedName>
        <fullName evidence="2">3-hydroxyisobutyryl-CoA hydrolase</fullName>
        <ecNumber evidence="2">3.1.2.4</ecNumber>
    </recommendedName>
</protein>
<evidence type="ECO:0000259" key="4">
    <source>
        <dbReference type="Pfam" id="PF16113"/>
    </source>
</evidence>
<dbReference type="STRING" id="995034.SAMN05216219_1674"/>
<evidence type="ECO:0000256" key="1">
    <source>
        <dbReference type="ARBA" id="ARBA00001709"/>
    </source>
</evidence>
<dbReference type="InterPro" id="IPR029045">
    <property type="entry name" value="ClpP/crotonase-like_dom_sf"/>
</dbReference>
<dbReference type="CDD" id="cd06558">
    <property type="entry name" value="crotonase-like"/>
    <property type="match status" value="1"/>
</dbReference>
<dbReference type="AlphaFoldDB" id="A0A1I5B218"/>
<name>A0A1I5B218_9MICO</name>
<dbReference type="InterPro" id="IPR045004">
    <property type="entry name" value="ECH_dom"/>
</dbReference>
<organism evidence="5 6">
    <name type="scientific">Mycetocola miduiensis</name>
    <dbReference type="NCBI Taxonomy" id="995034"/>
    <lineage>
        <taxon>Bacteria</taxon>
        <taxon>Bacillati</taxon>
        <taxon>Actinomycetota</taxon>
        <taxon>Actinomycetes</taxon>
        <taxon>Micrococcales</taxon>
        <taxon>Microbacteriaceae</taxon>
        <taxon>Mycetocola</taxon>
    </lineage>
</organism>
<keyword evidence="6" id="KW-1185">Reference proteome</keyword>
<gene>
    <name evidence="5" type="ORF">SAMN05216219_1674</name>
</gene>
<dbReference type="EC" id="3.1.2.4" evidence="2"/>
<dbReference type="Proteomes" id="UP000198867">
    <property type="component" value="Unassembled WGS sequence"/>
</dbReference>
<dbReference type="PANTHER" id="PTHR43176">
    <property type="entry name" value="3-HYDROXYISOBUTYRYL-COA HYDROLASE-RELATED"/>
    <property type="match status" value="1"/>
</dbReference>
<dbReference type="NCBIfam" id="NF004127">
    <property type="entry name" value="PRK05617.1"/>
    <property type="match status" value="1"/>
</dbReference>
<feature type="domain" description="Enoyl-CoA hydratase/isomerase" evidence="4">
    <location>
        <begin position="21"/>
        <end position="339"/>
    </location>
</feature>
<reference evidence="6" key="1">
    <citation type="submission" date="2016-10" db="EMBL/GenBank/DDBJ databases">
        <authorList>
            <person name="Varghese N."/>
            <person name="Submissions S."/>
        </authorList>
    </citation>
    <scope>NUCLEOTIDE SEQUENCE [LARGE SCALE GENOMIC DNA]</scope>
    <source>
        <strain evidence="6">CGMCC 1.11101</strain>
    </source>
</reference>
<dbReference type="SUPFAM" id="SSF52096">
    <property type="entry name" value="ClpP/crotonase"/>
    <property type="match status" value="1"/>
</dbReference>
<evidence type="ECO:0000256" key="2">
    <source>
        <dbReference type="ARBA" id="ARBA00011915"/>
    </source>
</evidence>
<evidence type="ECO:0000313" key="6">
    <source>
        <dbReference type="Proteomes" id="UP000198867"/>
    </source>
</evidence>
<dbReference type="RefSeq" id="WP_090710483.1">
    <property type="nucleotide sequence ID" value="NZ_FOVM01000004.1"/>
</dbReference>
<evidence type="ECO:0000313" key="5">
    <source>
        <dbReference type="EMBL" id="SFN68661.1"/>
    </source>
</evidence>
<dbReference type="OrthoDB" id="9790967at2"/>
<dbReference type="GO" id="GO:0005829">
    <property type="term" value="C:cytosol"/>
    <property type="evidence" value="ECO:0007669"/>
    <property type="project" value="TreeGrafter"/>
</dbReference>
<keyword evidence="3" id="KW-0378">Hydrolase</keyword>
<dbReference type="GO" id="GO:0006574">
    <property type="term" value="P:L-valine catabolic process"/>
    <property type="evidence" value="ECO:0007669"/>
    <property type="project" value="TreeGrafter"/>
</dbReference>
<proteinExistence type="predicted"/>
<accession>A0A1I5B218</accession>
<dbReference type="InterPro" id="IPR032259">
    <property type="entry name" value="HIBYL-CoA-H"/>
</dbReference>
<comment type="catalytic activity">
    <reaction evidence="1">
        <text>3-hydroxy-2-methylpropanoyl-CoA + H2O = 3-hydroxy-2-methylpropanoate + CoA + H(+)</text>
        <dbReference type="Rhea" id="RHEA:20888"/>
        <dbReference type="ChEBI" id="CHEBI:11805"/>
        <dbReference type="ChEBI" id="CHEBI:15377"/>
        <dbReference type="ChEBI" id="CHEBI:15378"/>
        <dbReference type="ChEBI" id="CHEBI:57287"/>
        <dbReference type="ChEBI" id="CHEBI:57340"/>
        <dbReference type="EC" id="3.1.2.4"/>
    </reaction>
</comment>
<dbReference type="PANTHER" id="PTHR43176:SF3">
    <property type="entry name" value="3-HYDROXYISOBUTYRYL-COA HYDROLASE, MITOCHONDRIAL"/>
    <property type="match status" value="1"/>
</dbReference>
<sequence>MQQANEDLLSGDLLQRVDGRVGRITLNRPDAINALTPAMLHSLSAALTDWAENDRIEAVVLDGAGARGLCAGGDIRLIASMSAPEAARFWREEYAVDLQTSRFPKPYVAIMDGITMGGGVGISAHGSVRIVTERSRVAMPEVRIGLAPDVGGSLLLARAPGELGTHLGLTAGTMTGPDAILCGFADHYVNSAKLESLRAALGSSAEKPEAVVQGFAERPPAAPLEEHREWIDACYSSDSVPDILDRLASSGSDRAASARSDILAMSPTSVVVTLAAIRRADLLGSLDLVLEQDLRVSTALFARPDLAEGIRAQVVDKDRSPRWTPATIDEVRLHTVRSILGTDRLSIDHNISI</sequence>
<evidence type="ECO:0000256" key="3">
    <source>
        <dbReference type="ARBA" id="ARBA00022801"/>
    </source>
</evidence>
<dbReference type="Gene3D" id="3.90.226.10">
    <property type="entry name" value="2-enoyl-CoA Hydratase, Chain A, domain 1"/>
    <property type="match status" value="1"/>
</dbReference>
<dbReference type="GO" id="GO:0003860">
    <property type="term" value="F:3-hydroxyisobutyryl-CoA hydrolase activity"/>
    <property type="evidence" value="ECO:0007669"/>
    <property type="project" value="UniProtKB-EC"/>
</dbReference>
<dbReference type="Pfam" id="PF16113">
    <property type="entry name" value="ECH_2"/>
    <property type="match status" value="1"/>
</dbReference>